<protein>
    <submittedName>
        <fullName evidence="2">Uncharacterized protein</fullName>
    </submittedName>
</protein>
<name>A0A9P6JLF3_9AGAR</name>
<keyword evidence="1" id="KW-0732">Signal</keyword>
<evidence type="ECO:0000256" key="1">
    <source>
        <dbReference type="SAM" id="SignalP"/>
    </source>
</evidence>
<accession>A0A9P6JLF3</accession>
<organism evidence="2 3">
    <name type="scientific">Crepidotus variabilis</name>
    <dbReference type="NCBI Taxonomy" id="179855"/>
    <lineage>
        <taxon>Eukaryota</taxon>
        <taxon>Fungi</taxon>
        <taxon>Dikarya</taxon>
        <taxon>Basidiomycota</taxon>
        <taxon>Agaricomycotina</taxon>
        <taxon>Agaricomycetes</taxon>
        <taxon>Agaricomycetidae</taxon>
        <taxon>Agaricales</taxon>
        <taxon>Agaricineae</taxon>
        <taxon>Crepidotaceae</taxon>
        <taxon>Crepidotus</taxon>
    </lineage>
</organism>
<reference evidence="2" key="1">
    <citation type="submission" date="2020-11" db="EMBL/GenBank/DDBJ databases">
        <authorList>
            <consortium name="DOE Joint Genome Institute"/>
            <person name="Ahrendt S."/>
            <person name="Riley R."/>
            <person name="Andreopoulos W."/>
            <person name="Labutti K."/>
            <person name="Pangilinan J."/>
            <person name="Ruiz-Duenas F.J."/>
            <person name="Barrasa J.M."/>
            <person name="Sanchez-Garcia M."/>
            <person name="Camarero S."/>
            <person name="Miyauchi S."/>
            <person name="Serrano A."/>
            <person name="Linde D."/>
            <person name="Babiker R."/>
            <person name="Drula E."/>
            <person name="Ayuso-Fernandez I."/>
            <person name="Pacheco R."/>
            <person name="Padilla G."/>
            <person name="Ferreira P."/>
            <person name="Barriuso J."/>
            <person name="Kellner H."/>
            <person name="Castanera R."/>
            <person name="Alfaro M."/>
            <person name="Ramirez L."/>
            <person name="Pisabarro A.G."/>
            <person name="Kuo A."/>
            <person name="Tritt A."/>
            <person name="Lipzen A."/>
            <person name="He G."/>
            <person name="Yan M."/>
            <person name="Ng V."/>
            <person name="Cullen D."/>
            <person name="Martin F."/>
            <person name="Rosso M.-N."/>
            <person name="Henrissat B."/>
            <person name="Hibbett D."/>
            <person name="Martinez A.T."/>
            <person name="Grigoriev I.V."/>
        </authorList>
    </citation>
    <scope>NUCLEOTIDE SEQUENCE</scope>
    <source>
        <strain evidence="2">CBS 506.95</strain>
    </source>
</reference>
<gene>
    <name evidence="2" type="ORF">CPB83DRAFT_563747</name>
</gene>
<dbReference type="EMBL" id="MU157888">
    <property type="protein sequence ID" value="KAF9525151.1"/>
    <property type="molecule type" value="Genomic_DNA"/>
</dbReference>
<evidence type="ECO:0000313" key="2">
    <source>
        <dbReference type="EMBL" id="KAF9525151.1"/>
    </source>
</evidence>
<keyword evidence="3" id="KW-1185">Reference proteome</keyword>
<dbReference type="AlphaFoldDB" id="A0A9P6JLF3"/>
<proteinExistence type="predicted"/>
<comment type="caution">
    <text evidence="2">The sequence shown here is derived from an EMBL/GenBank/DDBJ whole genome shotgun (WGS) entry which is preliminary data.</text>
</comment>
<evidence type="ECO:0000313" key="3">
    <source>
        <dbReference type="Proteomes" id="UP000807306"/>
    </source>
</evidence>
<feature type="signal peptide" evidence="1">
    <location>
        <begin position="1"/>
        <end position="25"/>
    </location>
</feature>
<sequence length="158" mass="17985">MRLKVLVVVTILHEMMHLLIDVTFGCLTPPGRHYYDWRSNSGWALENLLLGGNLQVCWNEEESGEMDRIVSLALVRNGDDFVFGLTTAGLFLASLESADIRPVVIGNLIHSQPDDLRRYRQEPGQIVKPPPPPRFHSDGLIRSRDRFFRYPGDLEAWG</sequence>
<dbReference type="Proteomes" id="UP000807306">
    <property type="component" value="Unassembled WGS sequence"/>
</dbReference>
<feature type="chain" id="PRO_5040275938" evidence="1">
    <location>
        <begin position="26"/>
        <end position="158"/>
    </location>
</feature>